<name>A0ABD3MTM8_9STRA</name>
<dbReference type="FunFam" id="1.10.10.60:FF:000010">
    <property type="entry name" value="Transcriptional activator Myb isoform A"/>
    <property type="match status" value="1"/>
</dbReference>
<evidence type="ECO:0000259" key="5">
    <source>
        <dbReference type="PROSITE" id="PS51294"/>
    </source>
</evidence>
<dbReference type="Proteomes" id="UP001530293">
    <property type="component" value="Unassembled WGS sequence"/>
</dbReference>
<evidence type="ECO:0000259" key="4">
    <source>
        <dbReference type="PROSITE" id="PS50090"/>
    </source>
</evidence>
<feature type="domain" description="Myb-like" evidence="4">
    <location>
        <begin position="334"/>
        <end position="380"/>
    </location>
</feature>
<reference evidence="6 7" key="1">
    <citation type="submission" date="2024-10" db="EMBL/GenBank/DDBJ databases">
        <title>Updated reference genomes for cyclostephanoid diatoms.</title>
        <authorList>
            <person name="Roberts W.R."/>
            <person name="Alverson A.J."/>
        </authorList>
    </citation>
    <scope>NUCLEOTIDE SEQUENCE [LARGE SCALE GENOMIC DNA]</scope>
    <source>
        <strain evidence="6 7">AJA232-27</strain>
    </source>
</reference>
<keyword evidence="2" id="KW-0238">DNA-binding</keyword>
<evidence type="ECO:0000256" key="3">
    <source>
        <dbReference type="SAM" id="MobiDB-lite"/>
    </source>
</evidence>
<evidence type="ECO:0000313" key="7">
    <source>
        <dbReference type="Proteomes" id="UP001530293"/>
    </source>
</evidence>
<feature type="domain" description="HTH myb-type" evidence="5">
    <location>
        <begin position="381"/>
        <end position="435"/>
    </location>
</feature>
<feature type="compositionally biased region" description="Polar residues" evidence="3">
    <location>
        <begin position="497"/>
        <end position="526"/>
    </location>
</feature>
<keyword evidence="7" id="KW-1185">Reference proteome</keyword>
<feature type="compositionally biased region" description="Basic and acidic residues" evidence="3">
    <location>
        <begin position="483"/>
        <end position="495"/>
    </location>
</feature>
<dbReference type="InterPro" id="IPR050560">
    <property type="entry name" value="MYB_TF"/>
</dbReference>
<comment type="caution">
    <text evidence="6">The sequence shown here is derived from an EMBL/GenBank/DDBJ whole genome shotgun (WGS) entry which is preliminary data.</text>
</comment>
<dbReference type="PROSITE" id="PS50090">
    <property type="entry name" value="MYB_LIKE"/>
    <property type="match status" value="3"/>
</dbReference>
<dbReference type="EMBL" id="JALLBG020000076">
    <property type="protein sequence ID" value="KAL3767311.1"/>
    <property type="molecule type" value="Genomic_DNA"/>
</dbReference>
<dbReference type="PROSITE" id="PS51294">
    <property type="entry name" value="HTH_MYB"/>
    <property type="match status" value="3"/>
</dbReference>
<accession>A0ABD3MTM8</accession>
<dbReference type="Pfam" id="PF00249">
    <property type="entry name" value="Myb_DNA-binding"/>
    <property type="match status" value="3"/>
</dbReference>
<organism evidence="6 7">
    <name type="scientific">Discostella pseudostelligera</name>
    <dbReference type="NCBI Taxonomy" id="259834"/>
    <lineage>
        <taxon>Eukaryota</taxon>
        <taxon>Sar</taxon>
        <taxon>Stramenopiles</taxon>
        <taxon>Ochrophyta</taxon>
        <taxon>Bacillariophyta</taxon>
        <taxon>Coscinodiscophyceae</taxon>
        <taxon>Thalassiosirophycidae</taxon>
        <taxon>Stephanodiscales</taxon>
        <taxon>Stephanodiscaceae</taxon>
        <taxon>Discostella</taxon>
    </lineage>
</organism>
<feature type="domain" description="Myb-like" evidence="4">
    <location>
        <begin position="381"/>
        <end position="431"/>
    </location>
</feature>
<feature type="domain" description="HTH myb-type" evidence="5">
    <location>
        <begin position="436"/>
        <end position="486"/>
    </location>
</feature>
<dbReference type="CDD" id="cd00167">
    <property type="entry name" value="SANT"/>
    <property type="match status" value="3"/>
</dbReference>
<feature type="domain" description="HTH myb-type" evidence="5">
    <location>
        <begin position="327"/>
        <end position="380"/>
    </location>
</feature>
<evidence type="ECO:0000256" key="2">
    <source>
        <dbReference type="ARBA" id="ARBA00023125"/>
    </source>
</evidence>
<feature type="compositionally biased region" description="Acidic residues" evidence="3">
    <location>
        <begin position="531"/>
        <end position="540"/>
    </location>
</feature>
<dbReference type="PANTHER" id="PTHR45614:SF274">
    <property type="entry name" value="MYB-LIKE DNA-BINDING PROTEIN"/>
    <property type="match status" value="1"/>
</dbReference>
<feature type="domain" description="Myb-like" evidence="4">
    <location>
        <begin position="432"/>
        <end position="482"/>
    </location>
</feature>
<feature type="region of interest" description="Disordered" evidence="3">
    <location>
        <begin position="470"/>
        <end position="540"/>
    </location>
</feature>
<evidence type="ECO:0000313" key="6">
    <source>
        <dbReference type="EMBL" id="KAL3767311.1"/>
    </source>
</evidence>
<gene>
    <name evidence="6" type="ORF">ACHAWU_006967</name>
</gene>
<dbReference type="InterPro" id="IPR017930">
    <property type="entry name" value="Myb_dom"/>
</dbReference>
<dbReference type="InterPro" id="IPR001005">
    <property type="entry name" value="SANT/Myb"/>
</dbReference>
<dbReference type="Gene3D" id="1.10.10.60">
    <property type="entry name" value="Homeodomain-like"/>
    <property type="match status" value="3"/>
</dbReference>
<dbReference type="SUPFAM" id="SSF46689">
    <property type="entry name" value="Homeodomain-like"/>
    <property type="match status" value="2"/>
</dbReference>
<keyword evidence="1" id="KW-0677">Repeat</keyword>
<proteinExistence type="predicted"/>
<feature type="region of interest" description="Disordered" evidence="3">
    <location>
        <begin position="101"/>
        <end position="138"/>
    </location>
</feature>
<protein>
    <submittedName>
        <fullName evidence="6">Uncharacterized protein</fullName>
    </submittedName>
</protein>
<dbReference type="AlphaFoldDB" id="A0ABD3MTM8"/>
<sequence>MKSSTENNCIPNGFLMEGARSIGQDELEEQINAFGEINFSFDEGEWVGGRISSIPNVTILLKQNACVMLTRQSFSLGICDTGGVRVERTKVHLFETQELKPETMSINQKPGDDEDGSEFTDQQSNIMSEDDSSFAATMDQPKMKKAKIEEETTPNVGGFVGMAGDSNTLTMGSMLYPPTFNPNFNVAFGAGLSTNGAGHPMQMGYHPGTSPGFHSMGHANHYLYGYPSFAVANHHLTNGGGVGHTPGSHSNHGNEMHGGQQISGMTPLAFAAMPANIPFARGPLGQEGNNFHHPAVLQVVSTDSLVDNSSRPAQVSVVQFGNVASLQQPKKWVRWSDHEDQMLSRAVDQWGENNFRYISEQIFHGTRTEVQCKNRWKKALQPGLVKGRWTQEEDDIIIECVKAGNEKWSDIARRLPGRIGEQIKEHWMNVLDPDVKKGVWTEAEMKILRDSQKELGNKWSDIAKRIHGRSENSVKNRWYNQKTSDRRAQKKRELATPEQSESEQNAIEQQQHNIAEQMNDQRSEQNQVDERESDDDLQFL</sequence>
<evidence type="ECO:0000256" key="1">
    <source>
        <dbReference type="ARBA" id="ARBA00022737"/>
    </source>
</evidence>
<dbReference type="GO" id="GO:0003677">
    <property type="term" value="F:DNA binding"/>
    <property type="evidence" value="ECO:0007669"/>
    <property type="project" value="UniProtKB-KW"/>
</dbReference>
<dbReference type="SMART" id="SM00717">
    <property type="entry name" value="SANT"/>
    <property type="match status" value="3"/>
</dbReference>
<dbReference type="PANTHER" id="PTHR45614">
    <property type="entry name" value="MYB PROTEIN-RELATED"/>
    <property type="match status" value="1"/>
</dbReference>
<dbReference type="InterPro" id="IPR009057">
    <property type="entry name" value="Homeodomain-like_sf"/>
</dbReference>